<dbReference type="EMBL" id="LRHK01000005">
    <property type="protein sequence ID" value="KWX16602.1"/>
    <property type="molecule type" value="Genomic_DNA"/>
</dbReference>
<evidence type="ECO:0000313" key="11">
    <source>
        <dbReference type="EMBL" id="MDC4247335.1"/>
    </source>
</evidence>
<dbReference type="PRINTS" id="PR00070">
    <property type="entry name" value="DHFR"/>
</dbReference>
<comment type="catalytic activity">
    <reaction evidence="7">
        <text>(6S)-5,6,7,8-tetrahydrofolate + NADP(+) = 7,8-dihydrofolate + NADPH + H(+)</text>
        <dbReference type="Rhea" id="RHEA:15009"/>
        <dbReference type="ChEBI" id="CHEBI:15378"/>
        <dbReference type="ChEBI" id="CHEBI:57451"/>
        <dbReference type="ChEBI" id="CHEBI:57453"/>
        <dbReference type="ChEBI" id="CHEBI:57783"/>
        <dbReference type="ChEBI" id="CHEBI:58349"/>
        <dbReference type="EC" id="1.5.1.3"/>
    </reaction>
</comment>
<keyword evidence="6 7" id="KW-0560">Oxidoreductase</keyword>
<keyword evidence="5 7" id="KW-0521">NADP</keyword>
<keyword evidence="4 7" id="KW-0554">One-carbon metabolism</keyword>
<dbReference type="Proteomes" id="UP000289562">
    <property type="component" value="Unassembled WGS sequence"/>
</dbReference>
<dbReference type="Proteomes" id="UP000224303">
    <property type="component" value="Unassembled WGS sequence"/>
</dbReference>
<dbReference type="PANTHER" id="PTHR48069:SF3">
    <property type="entry name" value="DIHYDROFOLATE REDUCTASE"/>
    <property type="match status" value="1"/>
</dbReference>
<dbReference type="EMBL" id="PJVH01000002">
    <property type="protein sequence ID" value="RXU92294.1"/>
    <property type="molecule type" value="Genomic_DNA"/>
</dbReference>
<dbReference type="PIRSF" id="PIRSF000194">
    <property type="entry name" value="DHFR"/>
    <property type="match status" value="1"/>
</dbReference>
<evidence type="ECO:0000313" key="16">
    <source>
        <dbReference type="Proteomes" id="UP000224303"/>
    </source>
</evidence>
<feature type="domain" description="DHFR" evidence="9">
    <location>
        <begin position="1"/>
        <end position="161"/>
    </location>
</feature>
<dbReference type="PANTHER" id="PTHR48069">
    <property type="entry name" value="DIHYDROFOLATE REDUCTASE"/>
    <property type="match status" value="1"/>
</dbReference>
<dbReference type="GeneID" id="66454047"/>
<dbReference type="GO" id="GO:0006730">
    <property type="term" value="P:one-carbon metabolic process"/>
    <property type="evidence" value="ECO:0007669"/>
    <property type="project" value="UniProtKB-KW"/>
</dbReference>
<dbReference type="EMBL" id="PCGC01000003">
    <property type="protein sequence ID" value="PHL22682.1"/>
    <property type="molecule type" value="Genomic_DNA"/>
</dbReference>
<dbReference type="GO" id="GO:0050661">
    <property type="term" value="F:NADP binding"/>
    <property type="evidence" value="ECO:0007669"/>
    <property type="project" value="InterPro"/>
</dbReference>
<reference evidence="13 16" key="2">
    <citation type="submission" date="2017-10" db="EMBL/GenBank/DDBJ databases">
        <title>Draft genomes of the Enterococcus faecium isolated from human feces before and after Helicobacter pylori eradication therapy.</title>
        <authorList>
            <person name="Prianichniikov N.A."/>
            <person name="Glushchenko O.E."/>
            <person name="Malakhova M.V."/>
        </authorList>
    </citation>
    <scope>NUCLEOTIDE SEQUENCE [LARGE SCALE GENOMIC DNA]</scope>
    <source>
        <strain evidence="13 16">Hp_5-7</strain>
    </source>
</reference>
<dbReference type="Proteomes" id="UP000070452">
    <property type="component" value="Unassembled WGS sequence"/>
</dbReference>
<evidence type="ECO:0000256" key="8">
    <source>
        <dbReference type="RuleBase" id="RU004474"/>
    </source>
</evidence>
<dbReference type="Pfam" id="PF00186">
    <property type="entry name" value="DHFR_1"/>
    <property type="match status" value="1"/>
</dbReference>
<organism evidence="10 15">
    <name type="scientific">Enterococcus faecium</name>
    <name type="common">Streptococcus faecium</name>
    <dbReference type="NCBI Taxonomy" id="1352"/>
    <lineage>
        <taxon>Bacteria</taxon>
        <taxon>Bacillati</taxon>
        <taxon>Bacillota</taxon>
        <taxon>Bacilli</taxon>
        <taxon>Lactobacillales</taxon>
        <taxon>Enterococcaceae</taxon>
        <taxon>Enterococcus</taxon>
    </lineage>
</organism>
<dbReference type="GO" id="GO:0004146">
    <property type="term" value="F:dihydrofolate reductase activity"/>
    <property type="evidence" value="ECO:0007669"/>
    <property type="project" value="UniProtKB-EC"/>
</dbReference>
<evidence type="ECO:0000259" key="9">
    <source>
        <dbReference type="PROSITE" id="PS51330"/>
    </source>
</evidence>
<dbReference type="UniPathway" id="UPA00077">
    <property type="reaction ID" value="UER00158"/>
</dbReference>
<dbReference type="Proteomes" id="UP001260956">
    <property type="component" value="Unassembled WGS sequence"/>
</dbReference>
<dbReference type="Gene3D" id="3.40.430.10">
    <property type="entry name" value="Dihydrofolate Reductase, subunit A"/>
    <property type="match status" value="1"/>
</dbReference>
<evidence type="ECO:0000256" key="2">
    <source>
        <dbReference type="ARBA" id="ARBA00009539"/>
    </source>
</evidence>
<reference evidence="12" key="5">
    <citation type="submission" date="2023-03" db="EMBL/GenBank/DDBJ databases">
        <authorList>
            <person name="Shen W."/>
            <person name="Cai J."/>
        </authorList>
    </citation>
    <scope>NUCLEOTIDE SEQUENCE</scope>
    <source>
        <strain evidence="12">B1010-2</strain>
    </source>
</reference>
<dbReference type="PROSITE" id="PS51330">
    <property type="entry name" value="DHFR_2"/>
    <property type="match status" value="1"/>
</dbReference>
<dbReference type="AlphaFoldDB" id="A0A132P3Q7"/>
<dbReference type="GO" id="GO:0046654">
    <property type="term" value="P:tetrahydrofolate biosynthetic process"/>
    <property type="evidence" value="ECO:0007669"/>
    <property type="project" value="UniProtKB-UniPathway"/>
</dbReference>
<dbReference type="RefSeq" id="WP_002298124.1">
    <property type="nucleotide sequence ID" value="NZ_AP019394.1"/>
</dbReference>
<dbReference type="GO" id="GO:0005829">
    <property type="term" value="C:cytosol"/>
    <property type="evidence" value="ECO:0007669"/>
    <property type="project" value="TreeGrafter"/>
</dbReference>
<dbReference type="EMBL" id="JARPTX010000002">
    <property type="protein sequence ID" value="MDT2368767.1"/>
    <property type="molecule type" value="Genomic_DNA"/>
</dbReference>
<dbReference type="PROSITE" id="PS00075">
    <property type="entry name" value="DHFR_1"/>
    <property type="match status" value="1"/>
</dbReference>
<evidence type="ECO:0000256" key="5">
    <source>
        <dbReference type="ARBA" id="ARBA00022857"/>
    </source>
</evidence>
<dbReference type="GO" id="GO:0046655">
    <property type="term" value="P:folic acid metabolic process"/>
    <property type="evidence" value="ECO:0007669"/>
    <property type="project" value="TreeGrafter"/>
</dbReference>
<dbReference type="GO" id="GO:0046452">
    <property type="term" value="P:dihydrofolate metabolic process"/>
    <property type="evidence" value="ECO:0007669"/>
    <property type="project" value="TreeGrafter"/>
</dbReference>
<proteinExistence type="inferred from homology"/>
<accession>A0A132P3Q7</accession>
<evidence type="ECO:0000313" key="14">
    <source>
        <dbReference type="EMBL" id="RXU92294.1"/>
    </source>
</evidence>
<dbReference type="InterPro" id="IPR024072">
    <property type="entry name" value="DHFR-like_dom_sf"/>
</dbReference>
<comment type="function">
    <text evidence="7">Key enzyme in folate metabolism. Catalyzes an essential reaction for de novo glycine and purine synthesis, and for DNA precursor synthesis.</text>
</comment>
<protein>
    <recommendedName>
        <fullName evidence="3 7">Dihydrofolate reductase</fullName>
        <ecNumber evidence="3 7">1.5.1.3</ecNumber>
    </recommendedName>
</protein>
<sequence>MLAAIWAQDENGLIGKEDRLPWRLPNDLKFFKQMTEANTLVMGRKTFEGMGSRPLPNRQTIVLTRDSSYKAEGVHVMHSVEDVLALEKETDGIFFIAGGSAVYQEFLPFCTILYRTVIHHVFDGDAYFPPVDWSDWSLINTSQGEIDEKNRYPHQFETYQRNENPVKSGTGELTI</sequence>
<dbReference type="EMBL" id="JAMWMK010000005">
    <property type="protein sequence ID" value="MDC4247335.1"/>
    <property type="molecule type" value="Genomic_DNA"/>
</dbReference>
<dbReference type="EC" id="1.5.1.3" evidence="3 7"/>
<evidence type="ECO:0000313" key="15">
    <source>
        <dbReference type="Proteomes" id="UP000070452"/>
    </source>
</evidence>
<comment type="pathway">
    <text evidence="1 7">Cofactor biosynthesis; tetrahydrofolate biosynthesis; 5,6,7,8-tetrahydrofolate from 7,8-dihydrofolate: step 1/1.</text>
</comment>
<evidence type="ECO:0000256" key="6">
    <source>
        <dbReference type="ARBA" id="ARBA00023002"/>
    </source>
</evidence>
<reference evidence="10 15" key="1">
    <citation type="submission" date="2016-01" db="EMBL/GenBank/DDBJ databases">
        <title>Molecular Mechanisms for transfer of large genomic segments between Enterococcus faecium strains.</title>
        <authorList>
            <person name="Garcia-Solache M.A."/>
            <person name="Lebreton F."/>
            <person name="Mclaughlin R.E."/>
            <person name="Whiteaker J.D."/>
            <person name="Gilmore M.S."/>
            <person name="Rice L.B."/>
        </authorList>
    </citation>
    <scope>NUCLEOTIDE SEQUENCE [LARGE SCALE GENOMIC DNA]</scope>
    <source>
        <strain evidence="10 15">D344RRF x C68</strain>
    </source>
</reference>
<evidence type="ECO:0000256" key="1">
    <source>
        <dbReference type="ARBA" id="ARBA00004903"/>
    </source>
</evidence>
<reference evidence="11" key="4">
    <citation type="submission" date="2022-05" db="EMBL/GenBank/DDBJ databases">
        <title>Draft genome sequences of Clostridium perfringens strains isolated from Peru.</title>
        <authorList>
            <person name="Hurtado R."/>
            <person name="Lima L."/>
            <person name="Sousa T."/>
            <person name="Jaiswal A.K."/>
            <person name="Tiwari S."/>
            <person name="Maturrano L."/>
            <person name="Brenig B."/>
            <person name="Azevedo V."/>
        </authorList>
    </citation>
    <scope>NUCLEOTIDE SEQUENCE</scope>
    <source>
        <strain evidence="11">CP4</strain>
    </source>
</reference>
<dbReference type="CDD" id="cd00209">
    <property type="entry name" value="DHFR"/>
    <property type="match status" value="1"/>
</dbReference>
<dbReference type="SUPFAM" id="SSF53597">
    <property type="entry name" value="Dihydrofolate reductase-like"/>
    <property type="match status" value="1"/>
</dbReference>
<gene>
    <name evidence="10" type="ORF">AWT83_13865</name>
    <name evidence="13" type="ORF">CQR37_02345</name>
    <name evidence="14" type="ORF">CYQ77_01240</name>
    <name evidence="11" type="ORF">M3X98_04590</name>
    <name evidence="12" type="ORF">P6Z85_00990</name>
</gene>
<evidence type="ECO:0000313" key="13">
    <source>
        <dbReference type="EMBL" id="PHL22682.1"/>
    </source>
</evidence>
<name>A0A132P3Q7_ENTFC</name>
<dbReference type="InterPro" id="IPR001796">
    <property type="entry name" value="DHFR_dom"/>
</dbReference>
<evidence type="ECO:0000313" key="12">
    <source>
        <dbReference type="EMBL" id="MDT2368767.1"/>
    </source>
</evidence>
<comment type="similarity">
    <text evidence="2 7 8">Belongs to the dihydrofolate reductase family.</text>
</comment>
<dbReference type="InterPro" id="IPR017925">
    <property type="entry name" value="DHFR_CS"/>
</dbReference>
<dbReference type="Proteomes" id="UP001141166">
    <property type="component" value="Unassembled WGS sequence"/>
</dbReference>
<evidence type="ECO:0000256" key="3">
    <source>
        <dbReference type="ARBA" id="ARBA00012856"/>
    </source>
</evidence>
<evidence type="ECO:0000256" key="4">
    <source>
        <dbReference type="ARBA" id="ARBA00022563"/>
    </source>
</evidence>
<evidence type="ECO:0000256" key="7">
    <source>
        <dbReference type="PIRNR" id="PIRNR000194"/>
    </source>
</evidence>
<comment type="caution">
    <text evidence="10">The sequence shown here is derived from an EMBL/GenBank/DDBJ whole genome shotgun (WGS) entry which is preliminary data.</text>
</comment>
<evidence type="ECO:0000313" key="17">
    <source>
        <dbReference type="Proteomes" id="UP000289562"/>
    </source>
</evidence>
<evidence type="ECO:0000313" key="10">
    <source>
        <dbReference type="EMBL" id="KWX16602.1"/>
    </source>
</evidence>
<reference evidence="14 17" key="3">
    <citation type="submission" date="2017-12" db="EMBL/GenBank/DDBJ databases">
        <title>A pool of 800 enterococci isolated from chicken carcass rinse samples from New Zealand.</title>
        <authorList>
            <person name="Zhang J."/>
            <person name="Rogers L."/>
            <person name="Midwinter A."/>
            <person name="French N."/>
        </authorList>
    </citation>
    <scope>NUCLEOTIDE SEQUENCE [LARGE SCALE GENOMIC DNA]</scope>
    <source>
        <strain evidence="14 17">EN697</strain>
    </source>
</reference>
<dbReference type="InterPro" id="IPR012259">
    <property type="entry name" value="DHFR"/>
</dbReference>